<keyword evidence="4 9" id="KW-0812">Transmembrane</keyword>
<dbReference type="eggNOG" id="COG0840">
    <property type="taxonomic scope" value="Bacteria"/>
</dbReference>
<accession>D5V1B7</accession>
<dbReference type="InterPro" id="IPR004089">
    <property type="entry name" value="MCPsignal_dom"/>
</dbReference>
<keyword evidence="6 9" id="KW-0472">Membrane</keyword>
<evidence type="ECO:0000256" key="1">
    <source>
        <dbReference type="ARBA" id="ARBA00004651"/>
    </source>
</evidence>
<dbReference type="SUPFAM" id="SSF58104">
    <property type="entry name" value="Methyl-accepting chemotaxis protein (MCP) signaling domain"/>
    <property type="match status" value="1"/>
</dbReference>
<dbReference type="HOGENOM" id="CLU_000445_107_21_7"/>
<feature type="transmembrane region" description="Helical" evidence="9">
    <location>
        <begin position="208"/>
        <end position="231"/>
    </location>
</feature>
<evidence type="ECO:0000256" key="8">
    <source>
        <dbReference type="PROSITE-ProRule" id="PRU00284"/>
    </source>
</evidence>
<dbReference type="KEGG" id="ant:Arnit_2428"/>
<evidence type="ECO:0000313" key="12">
    <source>
        <dbReference type="Proteomes" id="UP000000939"/>
    </source>
</evidence>
<feature type="domain" description="Methyl-accepting transducer" evidence="10">
    <location>
        <begin position="393"/>
        <end position="622"/>
    </location>
</feature>
<dbReference type="PANTHER" id="PTHR43531:SF11">
    <property type="entry name" value="METHYL-ACCEPTING CHEMOTAXIS PROTEIN 3"/>
    <property type="match status" value="1"/>
</dbReference>
<comment type="similarity">
    <text evidence="7">Belongs to the methyl-accepting chemotaxis (MCP) protein family.</text>
</comment>
<dbReference type="EMBL" id="CP001999">
    <property type="protein sequence ID" value="ADG94079.1"/>
    <property type="molecule type" value="Genomic_DNA"/>
</dbReference>
<dbReference type="eggNOG" id="COG4564">
    <property type="taxonomic scope" value="Bacteria"/>
</dbReference>
<dbReference type="GO" id="GO:0006935">
    <property type="term" value="P:chemotaxis"/>
    <property type="evidence" value="ECO:0007669"/>
    <property type="project" value="UniProtKB-KW"/>
</dbReference>
<dbReference type="GO" id="GO:0004888">
    <property type="term" value="F:transmembrane signaling receptor activity"/>
    <property type="evidence" value="ECO:0007669"/>
    <property type="project" value="TreeGrafter"/>
</dbReference>
<comment type="subcellular location">
    <subcellularLocation>
        <location evidence="1">Cell membrane</location>
        <topology evidence="1">Multi-pass membrane protein</topology>
    </subcellularLocation>
</comment>
<dbReference type="PROSITE" id="PS50111">
    <property type="entry name" value="CHEMOTAXIS_TRANSDUC_2"/>
    <property type="match status" value="1"/>
</dbReference>
<dbReference type="PANTHER" id="PTHR43531">
    <property type="entry name" value="PROTEIN ICFG"/>
    <property type="match status" value="1"/>
</dbReference>
<evidence type="ECO:0000313" key="11">
    <source>
        <dbReference type="EMBL" id="ADG94079.1"/>
    </source>
</evidence>
<reference evidence="11 12" key="1">
    <citation type="journal article" date="2010" name="Stand. Genomic Sci.">
        <title>Complete genome sequence of Arcobacter nitrofigilis type strain (CI).</title>
        <authorList>
            <person name="Pati A."/>
            <person name="Gronow S."/>
            <person name="Lapidus A."/>
            <person name="Copeland A."/>
            <person name="Glavina Del Rio T."/>
            <person name="Nolan M."/>
            <person name="Lucas S."/>
            <person name="Tice H."/>
            <person name="Cheng J.F."/>
            <person name="Han C."/>
            <person name="Chertkov O."/>
            <person name="Bruce D."/>
            <person name="Tapia R."/>
            <person name="Goodwin L."/>
            <person name="Pitluck S."/>
            <person name="Liolios K."/>
            <person name="Ivanova N."/>
            <person name="Mavromatis K."/>
            <person name="Chen A."/>
            <person name="Palaniappan K."/>
            <person name="Land M."/>
            <person name="Hauser L."/>
            <person name="Chang Y.J."/>
            <person name="Jeffries C.D."/>
            <person name="Detter J.C."/>
            <person name="Rohde M."/>
            <person name="Goker M."/>
            <person name="Bristow J."/>
            <person name="Eisen J.A."/>
            <person name="Markowitz V."/>
            <person name="Hugenholtz P."/>
            <person name="Klenk H.P."/>
            <person name="Kyrpides N.C."/>
        </authorList>
    </citation>
    <scope>NUCLEOTIDE SEQUENCE [LARGE SCALE GENOMIC DNA]</scope>
    <source>
        <strain evidence="12">ATCC 33309 / DSM 7299 / CCUG 15893 / LMG 7604 / NCTC 12251 / CI</strain>
    </source>
</reference>
<dbReference type="AlphaFoldDB" id="D5V1B7"/>
<dbReference type="Pfam" id="PF00015">
    <property type="entry name" value="MCPsignal"/>
    <property type="match status" value="1"/>
</dbReference>
<dbReference type="GO" id="GO:0005886">
    <property type="term" value="C:plasma membrane"/>
    <property type="evidence" value="ECO:0007669"/>
    <property type="project" value="UniProtKB-SubCell"/>
</dbReference>
<dbReference type="GO" id="GO:0007165">
    <property type="term" value="P:signal transduction"/>
    <property type="evidence" value="ECO:0007669"/>
    <property type="project" value="UniProtKB-KW"/>
</dbReference>
<dbReference type="Proteomes" id="UP000000939">
    <property type="component" value="Chromosome"/>
</dbReference>
<keyword evidence="3" id="KW-0145">Chemotaxis</keyword>
<dbReference type="InterPro" id="IPR033480">
    <property type="entry name" value="sCache_2"/>
</dbReference>
<dbReference type="STRING" id="572480.Arnit_2428"/>
<sequence length="644" mass="71481" precursor="true">MKNMSIKSKLLLIIIFTIVVVASIIAIKSIYSLNEITHENIARYKKNAYKQQEETLKSFVEIAKKILEHYYARIASENKNEDEMKAEALKEISELRYGKSGYFFVYDYQGTVLALGVKPSLVGKNLINLKSKNGVYQIKELIAAAKRGGGLVIFDYEKPNDTKSYDKFGYAMAFEKWNWMIGTGAYADEIDAEIAKIRTNANKQIKSIVIEIVSISLVVSILIALFVLFFINSQITKPLMTFHTGLMDFFKYLNKEKATVEKIDLDTNDEIGQMAIAVNNNIEKTNRLLEQDHRLIENVKNIVLEVNSGNLNNRLETITENESLEELKSNLNKMLDSISYKINNNLGDMELALEEFRHMNFSYRIKNPTGEVAKALNNLADIINEMLVNNKKNGLNLTSNSKNLLETVSILSTASNTSAASLEETAAALEEITSNVISNSENISKMVKFANNLKNTASEGESNASRTTVAMDNINEQVISINEAITVIDQIAFQTNILSLNAAVEAATAGEAGKGFAVVAQEVRNLASRSAEAAKEIKSLVEHATVKANEGKSISSEMIQGYSQLKNSIDETLSLIHDVEASSKEQRTGIEQINDTVTELDQQTQKNASVASQTNAIAVETQKIASEILDEVDKKNFIGKDDIQ</sequence>
<dbReference type="Gene3D" id="3.30.450.20">
    <property type="entry name" value="PAS domain"/>
    <property type="match status" value="1"/>
</dbReference>
<evidence type="ECO:0000256" key="9">
    <source>
        <dbReference type="SAM" id="Phobius"/>
    </source>
</evidence>
<organism evidence="11 12">
    <name type="scientific">Arcobacter nitrofigilis (strain ATCC 33309 / DSM 7299 / CCUG 15893 / LMG 7604 / NCTC 12251 / CI)</name>
    <name type="common">Campylobacter nitrofigilis</name>
    <dbReference type="NCBI Taxonomy" id="572480"/>
    <lineage>
        <taxon>Bacteria</taxon>
        <taxon>Pseudomonadati</taxon>
        <taxon>Campylobacterota</taxon>
        <taxon>Epsilonproteobacteria</taxon>
        <taxon>Campylobacterales</taxon>
        <taxon>Arcobacteraceae</taxon>
        <taxon>Arcobacter</taxon>
    </lineage>
</organism>
<gene>
    <name evidence="11" type="ordered locus">Arnit_2428</name>
</gene>
<evidence type="ECO:0000256" key="5">
    <source>
        <dbReference type="ARBA" id="ARBA00022989"/>
    </source>
</evidence>
<evidence type="ECO:0000259" key="10">
    <source>
        <dbReference type="PROSITE" id="PS50111"/>
    </source>
</evidence>
<evidence type="ECO:0000256" key="3">
    <source>
        <dbReference type="ARBA" id="ARBA00022500"/>
    </source>
</evidence>
<dbReference type="RefSeq" id="WP_013136224.1">
    <property type="nucleotide sequence ID" value="NC_014166.1"/>
</dbReference>
<name>D5V1B7_ARCNC</name>
<dbReference type="Pfam" id="PF17200">
    <property type="entry name" value="sCache_2"/>
    <property type="match status" value="1"/>
</dbReference>
<evidence type="ECO:0000256" key="4">
    <source>
        <dbReference type="ARBA" id="ARBA00022692"/>
    </source>
</evidence>
<dbReference type="InterPro" id="IPR051310">
    <property type="entry name" value="MCP_chemotaxis"/>
</dbReference>
<dbReference type="SMART" id="SM00283">
    <property type="entry name" value="MA"/>
    <property type="match status" value="1"/>
</dbReference>
<evidence type="ECO:0000256" key="7">
    <source>
        <dbReference type="ARBA" id="ARBA00029447"/>
    </source>
</evidence>
<proteinExistence type="inferred from homology"/>
<evidence type="ECO:0000256" key="2">
    <source>
        <dbReference type="ARBA" id="ARBA00022475"/>
    </source>
</evidence>
<keyword evidence="12" id="KW-1185">Reference proteome</keyword>
<keyword evidence="5 9" id="KW-1133">Transmembrane helix</keyword>
<dbReference type="Gene3D" id="6.10.340.10">
    <property type="match status" value="1"/>
</dbReference>
<protein>
    <submittedName>
        <fullName evidence="11">Methyl-accepting chemotaxis sensory transducer</fullName>
    </submittedName>
</protein>
<dbReference type="SMART" id="SM01049">
    <property type="entry name" value="Cache_2"/>
    <property type="match status" value="1"/>
</dbReference>
<dbReference type="Gene3D" id="1.10.287.950">
    <property type="entry name" value="Methyl-accepting chemotaxis protein"/>
    <property type="match status" value="1"/>
</dbReference>
<dbReference type="OrthoDB" id="5348717at2"/>
<evidence type="ECO:0000256" key="6">
    <source>
        <dbReference type="ARBA" id="ARBA00023136"/>
    </source>
</evidence>
<keyword evidence="2" id="KW-1003">Cell membrane</keyword>
<keyword evidence="8" id="KW-0807">Transducer</keyword>